<protein>
    <recommendedName>
        <fullName evidence="3">phospholipase D</fullName>
        <ecNumber evidence="3">3.1.4.4</ecNumber>
    </recommendedName>
</protein>
<dbReference type="Gene3D" id="3.30.870.10">
    <property type="entry name" value="Endonuclease Chain A"/>
    <property type="match status" value="2"/>
</dbReference>
<dbReference type="Pfam" id="PF13091">
    <property type="entry name" value="PLDc_2"/>
    <property type="match status" value="2"/>
</dbReference>
<keyword evidence="4" id="KW-0378">Hydrolase</keyword>
<name>A0A2K8ZA95_9BACT</name>
<evidence type="ECO:0000256" key="5">
    <source>
        <dbReference type="ARBA" id="ARBA00022963"/>
    </source>
</evidence>
<proteinExistence type="inferred from homology"/>
<evidence type="ECO:0000313" key="8">
    <source>
        <dbReference type="EMBL" id="AUD06770.1"/>
    </source>
</evidence>
<organism evidence="8 9">
    <name type="scientific">Spirosoma pollinicola</name>
    <dbReference type="NCBI Taxonomy" id="2057025"/>
    <lineage>
        <taxon>Bacteria</taxon>
        <taxon>Pseudomonadati</taxon>
        <taxon>Bacteroidota</taxon>
        <taxon>Cytophagia</taxon>
        <taxon>Cytophagales</taxon>
        <taxon>Cytophagaceae</taxon>
        <taxon>Spirosoma</taxon>
    </lineage>
</organism>
<dbReference type="GO" id="GO:0004630">
    <property type="term" value="F:phospholipase D activity"/>
    <property type="evidence" value="ECO:0007669"/>
    <property type="project" value="UniProtKB-EC"/>
</dbReference>
<dbReference type="EC" id="3.1.4.4" evidence="3"/>
<gene>
    <name evidence="8" type="ORF">CWM47_35955</name>
</gene>
<evidence type="ECO:0000256" key="3">
    <source>
        <dbReference type="ARBA" id="ARBA00012027"/>
    </source>
</evidence>
<evidence type="ECO:0000256" key="1">
    <source>
        <dbReference type="ARBA" id="ARBA00000798"/>
    </source>
</evidence>
<dbReference type="InterPro" id="IPR001736">
    <property type="entry name" value="PLipase_D/transphosphatidylase"/>
</dbReference>
<dbReference type="PROSITE" id="PS50035">
    <property type="entry name" value="PLD"/>
    <property type="match status" value="1"/>
</dbReference>
<dbReference type="Proteomes" id="UP000232883">
    <property type="component" value="Chromosome"/>
</dbReference>
<evidence type="ECO:0000313" key="9">
    <source>
        <dbReference type="Proteomes" id="UP000232883"/>
    </source>
</evidence>
<reference evidence="8 9" key="1">
    <citation type="submission" date="2017-11" db="EMBL/GenBank/DDBJ databases">
        <title>Taxonomic description and genome sequences of Spirosoma HA7 sp. nov., isolated from pollen microhabitat of Corylus avellana.</title>
        <authorList>
            <person name="Ambika Manirajan B."/>
            <person name="Suarez C."/>
            <person name="Ratering S."/>
            <person name="Geissler-Plaum R."/>
            <person name="Cardinale M."/>
            <person name="Sylvia S."/>
        </authorList>
    </citation>
    <scope>NUCLEOTIDE SEQUENCE [LARGE SCALE GENOMIC DNA]</scope>
    <source>
        <strain evidence="8 9">HA7</strain>
    </source>
</reference>
<dbReference type="RefSeq" id="WP_100993305.1">
    <property type="nucleotide sequence ID" value="NZ_CP025096.1"/>
</dbReference>
<dbReference type="GO" id="GO:0016891">
    <property type="term" value="F:RNA endonuclease activity producing 5'-phosphomonoesters, hydrolytic mechanism"/>
    <property type="evidence" value="ECO:0007669"/>
    <property type="project" value="TreeGrafter"/>
</dbReference>
<keyword evidence="6" id="KW-0443">Lipid metabolism</keyword>
<evidence type="ECO:0000256" key="2">
    <source>
        <dbReference type="ARBA" id="ARBA00008664"/>
    </source>
</evidence>
<dbReference type="PANTHER" id="PTHR43856">
    <property type="entry name" value="CARDIOLIPIN HYDROLASE"/>
    <property type="match status" value="1"/>
</dbReference>
<keyword evidence="9" id="KW-1185">Reference proteome</keyword>
<feature type="domain" description="PLD phosphodiesterase" evidence="7">
    <location>
        <begin position="440"/>
        <end position="471"/>
    </location>
</feature>
<dbReference type="SUPFAM" id="SSF56024">
    <property type="entry name" value="Phospholipase D/nuclease"/>
    <property type="match status" value="2"/>
</dbReference>
<sequence>MRQKSPQKDLTIFAVAGTHVVILGLDISENKRVGCLGFAVKREDHASQEIVWLKGMKTFQETFPFPEPGVLVSSREHPLQSFQWSDYSVKPDNPYTYTVVALYGTPTQLREGETNAVKIKTESTTSNVHSIFFNNGAAASQEYARRFQNRKPSDVGPLAYEWLSRGLFEGLIAFIRRASDSDFALQGAIYEFQWPDVLRALKAASIRGANVDVLYDAIDGDNGPRKKNIKAIHEADMDKLTTQRLNGKLMHNKFLVLTYKTKAIAVWTGSTNLTENGIFGHSNVGHIVEDEVVAATYLTYLTQLRNDPNTSTSTDWLGTNNPAPPSPWNKDITVIFSPHKGRTVLDWYAIVANMANKGLFMTFAFGMHKNFQQVYEQNDGVLRFALMENEGVGRGLTQGKIDLARIRKLPNVVLALGNRVTTNVFDRWLKEIDRPFPGAHILWIHTKYMLVDPLGDNPIVITGTANFSGASTDTNDENMLVIRDDKRVADIYLGEFMRLHSHYAFREAIKIVIQKGIKEADWQPNYLISNDTWQRDYFKSTHPRCLRRLYFSGK</sequence>
<dbReference type="EMBL" id="CP025096">
    <property type="protein sequence ID" value="AUD06770.1"/>
    <property type="molecule type" value="Genomic_DNA"/>
</dbReference>
<dbReference type="InterPro" id="IPR025202">
    <property type="entry name" value="PLD-like_dom"/>
</dbReference>
<dbReference type="AlphaFoldDB" id="A0A2K8ZA95"/>
<dbReference type="KEGG" id="spir:CWM47_35955"/>
<dbReference type="GO" id="GO:0006793">
    <property type="term" value="P:phosphorus metabolic process"/>
    <property type="evidence" value="ECO:0007669"/>
    <property type="project" value="UniProtKB-ARBA"/>
</dbReference>
<dbReference type="PANTHER" id="PTHR43856:SF1">
    <property type="entry name" value="MITOCHONDRIAL CARDIOLIPIN HYDROLASE"/>
    <property type="match status" value="1"/>
</dbReference>
<dbReference type="GO" id="GO:0016042">
    <property type="term" value="P:lipid catabolic process"/>
    <property type="evidence" value="ECO:0007669"/>
    <property type="project" value="UniProtKB-KW"/>
</dbReference>
<keyword evidence="5" id="KW-0442">Lipid degradation</keyword>
<dbReference type="InterPro" id="IPR051406">
    <property type="entry name" value="PLD_domain"/>
</dbReference>
<evidence type="ECO:0000256" key="6">
    <source>
        <dbReference type="ARBA" id="ARBA00023098"/>
    </source>
</evidence>
<dbReference type="OrthoDB" id="9762009at2"/>
<dbReference type="CDD" id="cd09172">
    <property type="entry name" value="PLDc_Nuc_like_unchar1_1"/>
    <property type="match status" value="1"/>
</dbReference>
<accession>A0A2K8ZA95</accession>
<evidence type="ECO:0000256" key="4">
    <source>
        <dbReference type="ARBA" id="ARBA00022801"/>
    </source>
</evidence>
<comment type="similarity">
    <text evidence="2">Belongs to the phospholipase D family.</text>
</comment>
<evidence type="ECO:0000259" key="7">
    <source>
        <dbReference type="PROSITE" id="PS50035"/>
    </source>
</evidence>
<comment type="catalytic activity">
    <reaction evidence="1">
        <text>a 1,2-diacyl-sn-glycero-3-phosphocholine + H2O = a 1,2-diacyl-sn-glycero-3-phosphate + choline + H(+)</text>
        <dbReference type="Rhea" id="RHEA:14445"/>
        <dbReference type="ChEBI" id="CHEBI:15354"/>
        <dbReference type="ChEBI" id="CHEBI:15377"/>
        <dbReference type="ChEBI" id="CHEBI:15378"/>
        <dbReference type="ChEBI" id="CHEBI:57643"/>
        <dbReference type="ChEBI" id="CHEBI:58608"/>
        <dbReference type="EC" id="3.1.4.4"/>
    </reaction>
</comment>